<feature type="region of interest" description="Disordered" evidence="1">
    <location>
        <begin position="62"/>
        <end position="87"/>
    </location>
</feature>
<sequence>MRVTTGYALRPEMKPNSPISLVPFDPIDFPIMKVPDHIKFCQEQIQAFKKCISTLKDRILDDHYTDDNDTNDDEGKNNDHEDSLADNDVLENWNSKKRSIKEANVGNLYYI</sequence>
<protein>
    <submittedName>
        <fullName evidence="2">Uncharacterized protein</fullName>
    </submittedName>
</protein>
<accession>A0AAV3QCV6</accession>
<proteinExistence type="predicted"/>
<name>A0AAV3QCV6_LITER</name>
<dbReference type="AlphaFoldDB" id="A0AAV3QCV6"/>
<dbReference type="EMBL" id="BAABME010036231">
    <property type="protein sequence ID" value="GAA0161096.1"/>
    <property type="molecule type" value="Genomic_DNA"/>
</dbReference>
<organism evidence="2 3">
    <name type="scientific">Lithospermum erythrorhizon</name>
    <name type="common">Purple gromwell</name>
    <name type="synonym">Lithospermum officinale var. erythrorhizon</name>
    <dbReference type="NCBI Taxonomy" id="34254"/>
    <lineage>
        <taxon>Eukaryota</taxon>
        <taxon>Viridiplantae</taxon>
        <taxon>Streptophyta</taxon>
        <taxon>Embryophyta</taxon>
        <taxon>Tracheophyta</taxon>
        <taxon>Spermatophyta</taxon>
        <taxon>Magnoliopsida</taxon>
        <taxon>eudicotyledons</taxon>
        <taxon>Gunneridae</taxon>
        <taxon>Pentapetalae</taxon>
        <taxon>asterids</taxon>
        <taxon>lamiids</taxon>
        <taxon>Boraginales</taxon>
        <taxon>Boraginaceae</taxon>
        <taxon>Boraginoideae</taxon>
        <taxon>Lithospermeae</taxon>
        <taxon>Lithospermum</taxon>
    </lineage>
</organism>
<evidence type="ECO:0000313" key="2">
    <source>
        <dbReference type="EMBL" id="GAA0161096.1"/>
    </source>
</evidence>
<evidence type="ECO:0000256" key="1">
    <source>
        <dbReference type="SAM" id="MobiDB-lite"/>
    </source>
</evidence>
<gene>
    <name evidence="2" type="ORF">LIER_43554</name>
</gene>
<keyword evidence="3" id="KW-1185">Reference proteome</keyword>
<reference evidence="2 3" key="1">
    <citation type="submission" date="2024-01" db="EMBL/GenBank/DDBJ databases">
        <title>The complete chloroplast genome sequence of Lithospermum erythrorhizon: insights into the phylogenetic relationship among Boraginaceae species and the maternal lineages of purple gromwells.</title>
        <authorList>
            <person name="Okada T."/>
            <person name="Watanabe K."/>
        </authorList>
    </citation>
    <scope>NUCLEOTIDE SEQUENCE [LARGE SCALE GENOMIC DNA]</scope>
</reference>
<dbReference type="Proteomes" id="UP001454036">
    <property type="component" value="Unassembled WGS sequence"/>
</dbReference>
<comment type="caution">
    <text evidence="2">The sequence shown here is derived from an EMBL/GenBank/DDBJ whole genome shotgun (WGS) entry which is preliminary data.</text>
</comment>
<feature type="compositionally biased region" description="Basic and acidic residues" evidence="1">
    <location>
        <begin position="73"/>
        <end position="83"/>
    </location>
</feature>
<evidence type="ECO:0000313" key="3">
    <source>
        <dbReference type="Proteomes" id="UP001454036"/>
    </source>
</evidence>